<organism evidence="1 2">
    <name type="scientific">Drechslerella dactyloides</name>
    <name type="common">Nematode-trapping fungus</name>
    <name type="synonym">Arthrobotrys dactyloides</name>
    <dbReference type="NCBI Taxonomy" id="74499"/>
    <lineage>
        <taxon>Eukaryota</taxon>
        <taxon>Fungi</taxon>
        <taxon>Dikarya</taxon>
        <taxon>Ascomycota</taxon>
        <taxon>Pezizomycotina</taxon>
        <taxon>Orbiliomycetes</taxon>
        <taxon>Orbiliales</taxon>
        <taxon>Orbiliaceae</taxon>
        <taxon>Drechslerella</taxon>
    </lineage>
</organism>
<dbReference type="Proteomes" id="UP001221413">
    <property type="component" value="Unassembled WGS sequence"/>
</dbReference>
<comment type="caution">
    <text evidence="1">The sequence shown here is derived from an EMBL/GenBank/DDBJ whole genome shotgun (WGS) entry which is preliminary data.</text>
</comment>
<gene>
    <name evidence="1" type="ORF">Dda_3649</name>
</gene>
<sequence>MPLFTTVSISRVFISAIMVWYTVRTLPHDDTAHEDLDGPDPLNGHLALTRRLVQAELVPQLVLADGLVVVNLVAEDEEGHLGQLLHGQEGVELGFGFGHALEVLGVDEEDDAGDLGEVVLPEAAGCTSKHQRRLAGIVEPEEKQLGMLVEQAEGGEDVPDYSCKEKVGQHAIEYSKHRIMRTAAGSRQEARYIHQLTMNIAAVDGYGWKVTVAVMSEIGSTR</sequence>
<dbReference type="AlphaFoldDB" id="A0AAD6IYB1"/>
<name>A0AAD6IYB1_DREDA</name>
<proteinExistence type="predicted"/>
<protein>
    <submittedName>
        <fullName evidence="1">Uncharacterized protein</fullName>
    </submittedName>
</protein>
<keyword evidence="2" id="KW-1185">Reference proteome</keyword>
<reference evidence="1" key="1">
    <citation type="submission" date="2023-01" db="EMBL/GenBank/DDBJ databases">
        <title>The chitinases involved in constricting ring structure development in the nematode-trapping fungus Drechslerella dactyloides.</title>
        <authorList>
            <person name="Wang R."/>
            <person name="Zhang L."/>
            <person name="Tang P."/>
            <person name="Li S."/>
            <person name="Liang L."/>
        </authorList>
    </citation>
    <scope>NUCLEOTIDE SEQUENCE</scope>
    <source>
        <strain evidence="1">YMF1.00031</strain>
    </source>
</reference>
<accession>A0AAD6IYB1</accession>
<evidence type="ECO:0000313" key="2">
    <source>
        <dbReference type="Proteomes" id="UP001221413"/>
    </source>
</evidence>
<evidence type="ECO:0000313" key="1">
    <source>
        <dbReference type="EMBL" id="KAJ6260984.1"/>
    </source>
</evidence>
<dbReference type="EMBL" id="JAQGDS010000004">
    <property type="protein sequence ID" value="KAJ6260984.1"/>
    <property type="molecule type" value="Genomic_DNA"/>
</dbReference>